<evidence type="ECO:0000256" key="4">
    <source>
        <dbReference type="SAM" id="MobiDB-lite"/>
    </source>
</evidence>
<keyword evidence="7" id="KW-1185">Reference proteome</keyword>
<protein>
    <recommendedName>
        <fullName evidence="8">Alternative oxidase</fullName>
    </recommendedName>
</protein>
<reference evidence="6 7" key="1">
    <citation type="submission" date="2015-09" db="EMBL/GenBank/DDBJ databases">
        <title>Host preference determinants of Valsa canker pathogens revealed by comparative genomics.</title>
        <authorList>
            <person name="Yin Z."/>
            <person name="Huang L."/>
        </authorList>
    </citation>
    <scope>NUCLEOTIDE SEQUENCE [LARGE SCALE GENOMIC DNA]</scope>
    <source>
        <strain evidence="6 7">YSFL</strain>
    </source>
</reference>
<name>A0A423VWE0_CYTCH</name>
<keyword evidence="1" id="KW-0808">Transferase</keyword>
<accession>A0A423VWE0</accession>
<gene>
    <name evidence="6" type="ORF">VSDG_05998</name>
</gene>
<evidence type="ECO:0000256" key="2">
    <source>
        <dbReference type="ARBA" id="ARBA00023253"/>
    </source>
</evidence>
<proteinExistence type="predicted"/>
<evidence type="ECO:0000313" key="6">
    <source>
        <dbReference type="EMBL" id="ROV95312.1"/>
    </source>
</evidence>
<evidence type="ECO:0000256" key="1">
    <source>
        <dbReference type="ARBA" id="ARBA00022679"/>
    </source>
</evidence>
<evidence type="ECO:0008006" key="8">
    <source>
        <dbReference type="Google" id="ProtNLM"/>
    </source>
</evidence>
<dbReference type="STRING" id="252740.A0A423VWE0"/>
<feature type="compositionally biased region" description="Low complexity" evidence="4">
    <location>
        <begin position="61"/>
        <end position="80"/>
    </location>
</feature>
<dbReference type="CDD" id="cd11296">
    <property type="entry name" value="O-FucT_like"/>
    <property type="match status" value="1"/>
</dbReference>
<keyword evidence="5" id="KW-0812">Transmembrane</keyword>
<dbReference type="GO" id="GO:0006004">
    <property type="term" value="P:fucose metabolic process"/>
    <property type="evidence" value="ECO:0007669"/>
    <property type="project" value="UniProtKB-KW"/>
</dbReference>
<organism evidence="6 7">
    <name type="scientific">Cytospora chrysosperma</name>
    <name type="common">Cytospora canker fungus</name>
    <name type="synonym">Sphaeria chrysosperma</name>
    <dbReference type="NCBI Taxonomy" id="252740"/>
    <lineage>
        <taxon>Eukaryota</taxon>
        <taxon>Fungi</taxon>
        <taxon>Dikarya</taxon>
        <taxon>Ascomycota</taxon>
        <taxon>Pezizomycotina</taxon>
        <taxon>Sordariomycetes</taxon>
        <taxon>Sordariomycetidae</taxon>
        <taxon>Diaporthales</taxon>
        <taxon>Cytosporaceae</taxon>
        <taxon>Cytospora</taxon>
    </lineage>
</organism>
<keyword evidence="5" id="KW-1133">Transmembrane helix</keyword>
<keyword evidence="5" id="KW-0472">Membrane</keyword>
<dbReference type="Pfam" id="PF10250">
    <property type="entry name" value="O-FucT"/>
    <property type="match status" value="1"/>
</dbReference>
<dbReference type="Gene3D" id="3.40.50.11350">
    <property type="match status" value="1"/>
</dbReference>
<feature type="region of interest" description="Disordered" evidence="4">
    <location>
        <begin position="55"/>
        <end position="82"/>
    </location>
</feature>
<keyword evidence="3" id="KW-0119">Carbohydrate metabolism</keyword>
<feature type="transmembrane region" description="Helical" evidence="5">
    <location>
        <begin position="6"/>
        <end position="27"/>
    </location>
</feature>
<evidence type="ECO:0000313" key="7">
    <source>
        <dbReference type="Proteomes" id="UP000284375"/>
    </source>
</evidence>
<dbReference type="GO" id="GO:0016740">
    <property type="term" value="F:transferase activity"/>
    <property type="evidence" value="ECO:0007669"/>
    <property type="project" value="UniProtKB-KW"/>
</dbReference>
<evidence type="ECO:0000256" key="5">
    <source>
        <dbReference type="SAM" id="Phobius"/>
    </source>
</evidence>
<dbReference type="AlphaFoldDB" id="A0A423VWE0"/>
<dbReference type="Proteomes" id="UP000284375">
    <property type="component" value="Unassembled WGS sequence"/>
</dbReference>
<evidence type="ECO:0000256" key="3">
    <source>
        <dbReference type="ARBA" id="ARBA00023277"/>
    </source>
</evidence>
<dbReference type="InterPro" id="IPR019378">
    <property type="entry name" value="GDP-Fuc_O-FucTrfase"/>
</dbReference>
<keyword evidence="2" id="KW-0294">Fucose metabolism</keyword>
<comment type="caution">
    <text evidence="6">The sequence shown here is derived from an EMBL/GenBank/DDBJ whole genome shotgun (WGS) entry which is preliminary data.</text>
</comment>
<dbReference type="EMBL" id="LJZO01000024">
    <property type="protein sequence ID" value="ROV95312.1"/>
    <property type="molecule type" value="Genomic_DNA"/>
</dbReference>
<sequence>MASLVPTKTVTAIILSLLILWIVALGLRREAPFMDLKDALNDIYTVAGSSIKSNAKADPLSPHASSTSSTAQTQGPQQQQSDHEDLLKFKTEWLETELGGSFDGSRLARFCNGTKWRQDVVLQMLHSRGGIGNVRGTILDFIYFAIRSGSHMVLPGYVKRTDKSLDWMDESNGYHAFDNMFDPEWITSTLKTHCPQMDVYRTIDDAPYNTTVSAEYNMLPARSDKQAAHNEQTLMAHFRHWLGDQPGYAPGELNLVSCTAQIWNFDLYPRPRLRAAFGRLLKISPQVRGLAATAVFNMRPHVRPGVAVDPHDQLHRDAYCGVHLRTEADAARSGWLRSYGGFEVQTDMYVETCRSQGLQVVYVASGNQDDIVRFAQKADKEAGITVLSKHDLLVAPGDREALDGLTWDQQGALDWEILSRSSFFSGPTMSSFSWNIAFRRYFYIEGDDRLRKENPYAIQEEDRQITYDDGLSRVVFRTPPEKMIDFSMDEKAPRGMFP</sequence>
<dbReference type="OrthoDB" id="20368at2759"/>